<proteinExistence type="predicted"/>
<sequence length="78" mass="9219">MNNIKNYFSTPLSLMSKNHLNSEIDDENTENNQYISAQSFTIIQSCLSKTIIEDYPINKLKRSQENQQSNWKDSFKWL</sequence>
<keyword evidence="2" id="KW-1185">Reference proteome</keyword>
<evidence type="ECO:0000313" key="1">
    <source>
        <dbReference type="EMBL" id="CAD8085121.1"/>
    </source>
</evidence>
<comment type="caution">
    <text evidence="1">The sequence shown here is derived from an EMBL/GenBank/DDBJ whole genome shotgun (WGS) entry which is preliminary data.</text>
</comment>
<dbReference type="Proteomes" id="UP000688137">
    <property type="component" value="Unassembled WGS sequence"/>
</dbReference>
<evidence type="ECO:0000313" key="2">
    <source>
        <dbReference type="Proteomes" id="UP000688137"/>
    </source>
</evidence>
<gene>
    <name evidence="1" type="ORF">PPRIM_AZ9-3.1.T0730165</name>
</gene>
<dbReference type="OMA" id="FTIIQSC"/>
<dbReference type="AlphaFoldDB" id="A0A8S1N4R8"/>
<accession>A0A8S1N4R8</accession>
<name>A0A8S1N4R8_PARPR</name>
<reference evidence="1" key="1">
    <citation type="submission" date="2021-01" db="EMBL/GenBank/DDBJ databases">
        <authorList>
            <consortium name="Genoscope - CEA"/>
            <person name="William W."/>
        </authorList>
    </citation>
    <scope>NUCLEOTIDE SEQUENCE</scope>
</reference>
<organism evidence="1 2">
    <name type="scientific">Paramecium primaurelia</name>
    <dbReference type="NCBI Taxonomy" id="5886"/>
    <lineage>
        <taxon>Eukaryota</taxon>
        <taxon>Sar</taxon>
        <taxon>Alveolata</taxon>
        <taxon>Ciliophora</taxon>
        <taxon>Intramacronucleata</taxon>
        <taxon>Oligohymenophorea</taxon>
        <taxon>Peniculida</taxon>
        <taxon>Parameciidae</taxon>
        <taxon>Paramecium</taxon>
    </lineage>
</organism>
<dbReference type="EMBL" id="CAJJDM010000076">
    <property type="protein sequence ID" value="CAD8085121.1"/>
    <property type="molecule type" value="Genomic_DNA"/>
</dbReference>
<protein>
    <submittedName>
        <fullName evidence="1">Uncharacterized protein</fullName>
    </submittedName>
</protein>